<comment type="caution">
    <text evidence="5">The sequence shown here is derived from an EMBL/GenBank/DDBJ whole genome shotgun (WGS) entry which is preliminary data.</text>
</comment>
<dbReference type="GO" id="GO:0000226">
    <property type="term" value="P:microtubule cytoskeleton organization"/>
    <property type="evidence" value="ECO:0007669"/>
    <property type="project" value="TreeGrafter"/>
</dbReference>
<dbReference type="Gene3D" id="3.30.470.20">
    <property type="entry name" value="ATP-grasp fold, B domain"/>
    <property type="match status" value="1"/>
</dbReference>
<keyword evidence="1" id="KW-0436">Ligase</keyword>
<accession>A0AA88NUG6</accession>
<evidence type="ECO:0000256" key="3">
    <source>
        <dbReference type="ARBA" id="ARBA00022840"/>
    </source>
</evidence>
<dbReference type="GO" id="GO:0070740">
    <property type="term" value="F:tubulin-glutamic acid ligase activity"/>
    <property type="evidence" value="ECO:0007669"/>
    <property type="project" value="TreeGrafter"/>
</dbReference>
<keyword evidence="4" id="KW-0812">Transmembrane</keyword>
<keyword evidence="2" id="KW-0547">Nucleotide-binding</keyword>
<dbReference type="GO" id="GO:0005524">
    <property type="term" value="F:ATP binding"/>
    <property type="evidence" value="ECO:0007669"/>
    <property type="project" value="UniProtKB-KW"/>
</dbReference>
<evidence type="ECO:0000313" key="5">
    <source>
        <dbReference type="EMBL" id="KAK2864310.1"/>
    </source>
</evidence>
<dbReference type="PROSITE" id="PS51221">
    <property type="entry name" value="TTL"/>
    <property type="match status" value="1"/>
</dbReference>
<dbReference type="GO" id="GO:0015631">
    <property type="term" value="F:tubulin binding"/>
    <property type="evidence" value="ECO:0007669"/>
    <property type="project" value="TreeGrafter"/>
</dbReference>
<keyword evidence="6" id="KW-1185">Reference proteome</keyword>
<keyword evidence="4" id="KW-0472">Membrane</keyword>
<reference evidence="5" key="1">
    <citation type="submission" date="2023-08" db="EMBL/GenBank/DDBJ databases">
        <title>Pelteobagrus vachellii genome.</title>
        <authorList>
            <person name="Liu H."/>
        </authorList>
    </citation>
    <scope>NUCLEOTIDE SEQUENCE</scope>
    <source>
        <strain evidence="5">PRFRI_2022a</strain>
        <tissue evidence="5">Muscle</tissue>
    </source>
</reference>
<dbReference type="InterPro" id="IPR004344">
    <property type="entry name" value="TTL/TTLL_fam"/>
</dbReference>
<dbReference type="Proteomes" id="UP001187315">
    <property type="component" value="Unassembled WGS sequence"/>
</dbReference>
<feature type="transmembrane region" description="Helical" evidence="4">
    <location>
        <begin position="88"/>
        <end position="108"/>
    </location>
</feature>
<dbReference type="GO" id="GO:0036064">
    <property type="term" value="C:ciliary basal body"/>
    <property type="evidence" value="ECO:0007669"/>
    <property type="project" value="TreeGrafter"/>
</dbReference>
<dbReference type="AlphaFoldDB" id="A0AA88NUG6"/>
<evidence type="ECO:0000256" key="1">
    <source>
        <dbReference type="ARBA" id="ARBA00022598"/>
    </source>
</evidence>
<protein>
    <submittedName>
        <fullName evidence="5">Uncharacterized protein</fullName>
    </submittedName>
</protein>
<dbReference type="EMBL" id="JAVHJS010000003">
    <property type="protein sequence ID" value="KAK2864310.1"/>
    <property type="molecule type" value="Genomic_DNA"/>
</dbReference>
<gene>
    <name evidence="5" type="ORF">Q7C36_003464</name>
</gene>
<proteinExistence type="predicted"/>
<dbReference type="PANTHER" id="PTHR12241:SF118">
    <property type="entry name" value="TUBULIN POLYGLUTAMYLASE TTLL2-RELATED"/>
    <property type="match status" value="1"/>
</dbReference>
<keyword evidence="4" id="KW-1133">Transmembrane helix</keyword>
<sequence length="459" mass="53271">MSARLCVNAPLVFRLHENTPDVVCKVLLERSWEEFDPEDWNLYWHGSGFRSLAYENILPWQKLNHYPKTANISRKGCLARNLRSMRGMYGPALFYGFSLLAFILLNHYTRYLEKYTKSKGQCVYWICKPDIKHLTYDSTVIVQKYLCEPFLISGYKFDMRMYVCVTSFNLESLDNLFSHLTNTSINKFSLFYTTAKESVGQGCKWTMSRFRSFLHSQDVNQVHLWQKISNIVTLTLLTMAPSVPWSFLESTSSSIPNSSLDFKRSWTCCSCTMCLVPQPAGLLLTWKPVYKHKHHSNCLNLEKTCSNLSQNQGTEATERTFKIPHHWSQTETVDSDDWEPVSHTSLGQNPKRFSSKACMLPNIHLSKSSQKHPVFSWDQGTHDRTIPCHHVRDFILMFPFNEVTRKASQDSFIVRTIVHEVHKLMSQITSSHIRTDTRKKNRAVLLETQPLLSDYYSSN</sequence>
<keyword evidence="3" id="KW-0067">ATP-binding</keyword>
<dbReference type="Pfam" id="PF03133">
    <property type="entry name" value="TTL"/>
    <property type="match status" value="2"/>
</dbReference>
<evidence type="ECO:0000256" key="2">
    <source>
        <dbReference type="ARBA" id="ARBA00022741"/>
    </source>
</evidence>
<evidence type="ECO:0000256" key="4">
    <source>
        <dbReference type="SAM" id="Phobius"/>
    </source>
</evidence>
<dbReference type="PANTHER" id="PTHR12241">
    <property type="entry name" value="TUBULIN POLYGLUTAMYLASE"/>
    <property type="match status" value="1"/>
</dbReference>
<organism evidence="5 6">
    <name type="scientific">Tachysurus vachellii</name>
    <name type="common">Darkbarbel catfish</name>
    <name type="synonym">Pelteobagrus vachellii</name>
    <dbReference type="NCBI Taxonomy" id="175792"/>
    <lineage>
        <taxon>Eukaryota</taxon>
        <taxon>Metazoa</taxon>
        <taxon>Chordata</taxon>
        <taxon>Craniata</taxon>
        <taxon>Vertebrata</taxon>
        <taxon>Euteleostomi</taxon>
        <taxon>Actinopterygii</taxon>
        <taxon>Neopterygii</taxon>
        <taxon>Teleostei</taxon>
        <taxon>Ostariophysi</taxon>
        <taxon>Siluriformes</taxon>
        <taxon>Bagridae</taxon>
        <taxon>Tachysurus</taxon>
    </lineage>
</organism>
<name>A0AA88NUG6_TACVA</name>
<evidence type="ECO:0000313" key="6">
    <source>
        <dbReference type="Proteomes" id="UP001187315"/>
    </source>
</evidence>